<dbReference type="HOGENOM" id="CLU_142916_0_0_9"/>
<dbReference type="AlphaFoldDB" id="A0A0B6AM87"/>
<proteinExistence type="predicted"/>
<dbReference type="Proteomes" id="UP000031829">
    <property type="component" value="Chromosome"/>
</dbReference>
<dbReference type="GeneID" id="93643385"/>
<sequence>MSKAPVKNEIELQLSETHFFQLLDLIYLGNWMVTACSGVEDEHAQEYTDVEKQMFSHAEPFLEKGPFHTLNSEVMFTEEHEDSLQDIIGEYDNEVFWEALAYRMAKRDVIEQIGPIKEIKNEVFMQIFHREMEYIREFETNGIKRITVPPLQ</sequence>
<reference evidence="1 2" key="1">
    <citation type="journal article" date="2015" name="Genome Announc.">
        <title>Complete genome sequences for 35 biothreat assay-relevant bacillus species.</title>
        <authorList>
            <person name="Johnson S.L."/>
            <person name="Daligault H.E."/>
            <person name="Davenport K.W."/>
            <person name="Jaissle J."/>
            <person name="Frey K.G."/>
            <person name="Ladner J.T."/>
            <person name="Broomall S.M."/>
            <person name="Bishop-Lilly K.A."/>
            <person name="Bruce D.C."/>
            <person name="Gibbons H.S."/>
            <person name="Coyne S.R."/>
            <person name="Lo C.C."/>
            <person name="Meincke L."/>
            <person name="Munk A.C."/>
            <person name="Koroleva G.I."/>
            <person name="Rosenzweig C.N."/>
            <person name="Palacios G.F."/>
            <person name="Redden C.L."/>
            <person name="Minogue T.D."/>
            <person name="Chain P.S."/>
        </authorList>
    </citation>
    <scope>NUCLEOTIDE SEQUENCE [LARGE SCALE GENOMIC DNA]</scope>
    <source>
        <strain evidence="2">ATCC 14581 / DSM 32 / JCM 2506 / NBRC 15308 / NCIMB 9376 / NCTC 10342 / NRRL B-14308 / VKM B-512</strain>
    </source>
</reference>
<accession>A0A0B6AM87</accession>
<evidence type="ECO:0000313" key="1">
    <source>
        <dbReference type="EMBL" id="AJI21738.1"/>
    </source>
</evidence>
<dbReference type="KEGG" id="bmeg:BG04_5439"/>
<dbReference type="RefSeq" id="WP_034650965.1">
    <property type="nucleotide sequence ID" value="NZ_BCVB01000011.1"/>
</dbReference>
<dbReference type="EMBL" id="CP009920">
    <property type="protein sequence ID" value="AJI21738.1"/>
    <property type="molecule type" value="Genomic_DNA"/>
</dbReference>
<evidence type="ECO:0000313" key="2">
    <source>
        <dbReference type="Proteomes" id="UP000031829"/>
    </source>
</evidence>
<gene>
    <name evidence="1" type="ORF">BG04_5439</name>
</gene>
<organism evidence="1 2">
    <name type="scientific">Priestia megaterium (strain ATCC 14581 / DSM 32 / CCUG 1817 / JCM 2506 / NBRC 15308 / NCIMB 9376 / NCTC 10342 / NRRL B-14308 / VKM B-512 / Ford 19)</name>
    <name type="common">Bacillus megaterium</name>
    <dbReference type="NCBI Taxonomy" id="1348623"/>
    <lineage>
        <taxon>Bacteria</taxon>
        <taxon>Bacillati</taxon>
        <taxon>Bacillota</taxon>
        <taxon>Bacilli</taxon>
        <taxon>Bacillales</taxon>
        <taxon>Bacillaceae</taxon>
        <taxon>Priestia</taxon>
    </lineage>
</organism>
<protein>
    <submittedName>
        <fullName evidence="1">Uncharacterized protein</fullName>
    </submittedName>
</protein>
<name>A0A0B6AM87_PRIM2</name>